<feature type="compositionally biased region" description="Gly residues" evidence="1">
    <location>
        <begin position="41"/>
        <end position="122"/>
    </location>
</feature>
<feature type="compositionally biased region" description="Basic and acidic residues" evidence="1">
    <location>
        <begin position="27"/>
        <end position="36"/>
    </location>
</feature>
<feature type="region of interest" description="Disordered" evidence="1">
    <location>
        <begin position="27"/>
        <end position="171"/>
    </location>
</feature>
<gene>
    <name evidence="3" type="ORF">EPJ70_05185</name>
</gene>
<dbReference type="AlphaFoldDB" id="A0A5C8F731"/>
<evidence type="ECO:0000313" key="3">
    <source>
        <dbReference type="EMBL" id="TXJ45776.1"/>
    </source>
</evidence>
<evidence type="ECO:0000256" key="1">
    <source>
        <dbReference type="SAM" id="MobiDB-lite"/>
    </source>
</evidence>
<evidence type="ECO:0000256" key="2">
    <source>
        <dbReference type="SAM" id="SignalP"/>
    </source>
</evidence>
<evidence type="ECO:0000313" key="4">
    <source>
        <dbReference type="Proteomes" id="UP000324574"/>
    </source>
</evidence>
<evidence type="ECO:0008006" key="5">
    <source>
        <dbReference type="Google" id="ProtNLM"/>
    </source>
</evidence>
<sequence length="240" mass="24342">MKLLKKITILLCFLSLIAFVSCSAEDKSGVKEKDNADGTEITGGGKSGNSGTGGSAGTGGTSETGGGSGTGGTSETGGSTGTGGTSETGGSTGTGGTSETGGSSGTGGGSGTGEGAGTGGGTETTVTGKFPPPAGTYKDKDGREVTRREVTRRDEETEIEGKAKNSEGRDSRFGFNITEWKKTTKDGKDIKLESVDATDAWGWGHRNISIVYYYDTQTLHITYDTALYGSGYSFIGTKQP</sequence>
<dbReference type="EMBL" id="SAYG01000006">
    <property type="protein sequence ID" value="TXJ45776.1"/>
    <property type="molecule type" value="Genomic_DNA"/>
</dbReference>
<comment type="caution">
    <text evidence="3">The sequence shown here is derived from an EMBL/GenBank/DDBJ whole genome shotgun (WGS) entry which is preliminary data.</text>
</comment>
<feature type="chain" id="PRO_5022825357" description="Lipoprotein" evidence="2">
    <location>
        <begin position="25"/>
        <end position="240"/>
    </location>
</feature>
<organism evidence="3 4">
    <name type="scientific">Brachyspira aalborgi</name>
    <dbReference type="NCBI Taxonomy" id="29522"/>
    <lineage>
        <taxon>Bacteria</taxon>
        <taxon>Pseudomonadati</taxon>
        <taxon>Spirochaetota</taxon>
        <taxon>Spirochaetia</taxon>
        <taxon>Brachyspirales</taxon>
        <taxon>Brachyspiraceae</taxon>
        <taxon>Brachyspira</taxon>
    </lineage>
</organism>
<dbReference type="RefSeq" id="WP_147526371.1">
    <property type="nucleotide sequence ID" value="NZ_SAYG01000006.1"/>
</dbReference>
<keyword evidence="2" id="KW-0732">Signal</keyword>
<feature type="compositionally biased region" description="Basic and acidic residues" evidence="1">
    <location>
        <begin position="137"/>
        <end position="171"/>
    </location>
</feature>
<dbReference type="Proteomes" id="UP000324574">
    <property type="component" value="Unassembled WGS sequence"/>
</dbReference>
<feature type="signal peptide" evidence="2">
    <location>
        <begin position="1"/>
        <end position="24"/>
    </location>
</feature>
<reference evidence="3 4" key="1">
    <citation type="journal article" date="1992" name="Lakartidningen">
        <title>[Penicillin V and not amoxicillin is the first choice preparation in acute otitis].</title>
        <authorList>
            <person name="Kamme C."/>
            <person name="Lundgren K."/>
            <person name="Prellner K."/>
        </authorList>
    </citation>
    <scope>NUCLEOTIDE SEQUENCE [LARGE SCALE GENOMIC DNA]</scope>
    <source>
        <strain evidence="3 4">PC3714II</strain>
    </source>
</reference>
<proteinExistence type="predicted"/>
<name>A0A5C8F731_9SPIR</name>
<accession>A0A5C8F731</accession>
<dbReference type="PROSITE" id="PS51257">
    <property type="entry name" value="PROKAR_LIPOPROTEIN"/>
    <property type="match status" value="1"/>
</dbReference>
<protein>
    <recommendedName>
        <fullName evidence="5">Lipoprotein</fullName>
    </recommendedName>
</protein>